<reference evidence="2 3" key="1">
    <citation type="submission" date="2020-08" db="EMBL/GenBank/DDBJ databases">
        <title>Genomic Encyclopedia of Type Strains, Phase IV (KMG-IV): sequencing the most valuable type-strain genomes for metagenomic binning, comparative biology and taxonomic classification.</title>
        <authorList>
            <person name="Goeker M."/>
        </authorList>
    </citation>
    <scope>NUCLEOTIDE SEQUENCE [LARGE SCALE GENOMIC DNA]</scope>
    <source>
        <strain evidence="2 3">DSM 4731</strain>
    </source>
</reference>
<dbReference type="RefSeq" id="WP_224764465.1">
    <property type="nucleotide sequence ID" value="NZ_CAJFZW010000067.1"/>
</dbReference>
<feature type="chain" id="PRO_5030652927" description="Holdfast attachment protein D" evidence="1">
    <location>
        <begin position="24"/>
        <end position="371"/>
    </location>
</feature>
<dbReference type="AlphaFoldDB" id="A0A7W9FAW3"/>
<sequence>MARLAPIRLAGMIAATATFAALATETRAQQAPVCDAQTGSTCTSTQTMTGEVTGAVNLDVAVGQLQVTNDVAGNLLVGGVDQAAADLTARQTMTGPSVTARTAVRAPTAHIEDGAAVATTAAANRIALSGSSASITGALDQSAQTPVLAETVADIQYIPAPADFSAHAAANLVQASTNGASHQDLTVRQTNAPSTIEARTDVYVDNAWNLAARAGAGGNRIVLSNAGGSLVATSDQTNQGRVRAAARAQTNLQGQTTVAARAVANETVAGNQDIYLELDNTQLNTGGVEATATYAGVSGYDAYVGAEAVGNSVTGYACSQCGGEVHVTNSQTNDANVTATTSATIGAGRAAVVGATAVGNSATFYVSRPGG</sequence>
<evidence type="ECO:0000256" key="1">
    <source>
        <dbReference type="SAM" id="SignalP"/>
    </source>
</evidence>
<evidence type="ECO:0000313" key="2">
    <source>
        <dbReference type="EMBL" id="MBB5740489.1"/>
    </source>
</evidence>
<feature type="signal peptide" evidence="1">
    <location>
        <begin position="1"/>
        <end position="23"/>
    </location>
</feature>
<proteinExistence type="predicted"/>
<organism evidence="2 3">
    <name type="scientific">Brevundimonas aurantiaca</name>
    <dbReference type="NCBI Taxonomy" id="74316"/>
    <lineage>
        <taxon>Bacteria</taxon>
        <taxon>Pseudomonadati</taxon>
        <taxon>Pseudomonadota</taxon>
        <taxon>Alphaproteobacteria</taxon>
        <taxon>Caulobacterales</taxon>
        <taxon>Caulobacteraceae</taxon>
        <taxon>Brevundimonas</taxon>
    </lineage>
</organism>
<evidence type="ECO:0008006" key="4">
    <source>
        <dbReference type="Google" id="ProtNLM"/>
    </source>
</evidence>
<comment type="caution">
    <text evidence="2">The sequence shown here is derived from an EMBL/GenBank/DDBJ whole genome shotgun (WGS) entry which is preliminary data.</text>
</comment>
<dbReference type="InterPro" id="IPR049860">
    <property type="entry name" value="Holdfast_HfaD"/>
</dbReference>
<dbReference type="NCBIfam" id="NF037936">
    <property type="entry name" value="holdfast_HfaD"/>
    <property type="match status" value="1"/>
</dbReference>
<dbReference type="Proteomes" id="UP000527324">
    <property type="component" value="Unassembled WGS sequence"/>
</dbReference>
<dbReference type="EMBL" id="JACHOQ010000004">
    <property type="protein sequence ID" value="MBB5740489.1"/>
    <property type="molecule type" value="Genomic_DNA"/>
</dbReference>
<gene>
    <name evidence="2" type="ORF">GGQ93_002207</name>
</gene>
<evidence type="ECO:0000313" key="3">
    <source>
        <dbReference type="Proteomes" id="UP000527324"/>
    </source>
</evidence>
<name>A0A7W9FAW3_9CAUL</name>
<keyword evidence="1" id="KW-0732">Signal</keyword>
<accession>A0A7W9FAW3</accession>
<keyword evidence="3" id="KW-1185">Reference proteome</keyword>
<protein>
    <recommendedName>
        <fullName evidence="4">Holdfast attachment protein D</fullName>
    </recommendedName>
</protein>